<sequence length="560" mass="61388">MLASRGYTLVLVYSLCLVRIAGRARHSHGRDDLPGWLGEVRRAHSVKVHDFLLEAQLRLKAQGGPNATSGTPQNWTVDKQTGAVTQDPPVLQGNVAPFLNKPIALNGDQGMRYMHMATIAKSPFNDSLVAAWQAAPEGEGQPGQRIMVSFSHDGAGDSWWPAQTPTVSADALPRWSGAQWGPVLHADAALLELWLFYSESQADCLRPGANATLPHWVVGGDIHVIRLQGNMTANWTEPQLLYPQSAGRIPKITANGVAVLQNGDWVLPFWRQRPRPIDLVNSTTNATRQTCVAKKPTSAGVLIRDVRDGEWRGVGSLATYMCLHPPSRKPWSAKDTLTAEQLECGAAGWLIENTVAELEDGRLMMLFRTRAGFVYKSFSADGGHLWSTPSILFGIPNPDAKVATRRLSSSEHLRGLVALAFNDHQRPLKPPKDESQLETATRERRELTIALSKDGDRWLRVAKVFSGEDPRSESGESMTQLHYPAILELPDGQMLVAYTKSTLTESNDTEDSGSAGTGHEIWMARFDMQRLSAVYSNLSAVQEANDKRAAEIAGGNNETD</sequence>
<feature type="signal peptide" evidence="1">
    <location>
        <begin position="1"/>
        <end position="23"/>
    </location>
</feature>
<feature type="chain" id="PRO_5042222086" description="Sialidase domain-containing protein" evidence="1">
    <location>
        <begin position="24"/>
        <end position="560"/>
    </location>
</feature>
<keyword evidence="4" id="KW-1185">Reference proteome</keyword>
<dbReference type="AlphaFoldDB" id="A0AAE0FCG9"/>
<dbReference type="Proteomes" id="UP001190700">
    <property type="component" value="Unassembled WGS sequence"/>
</dbReference>
<evidence type="ECO:0000313" key="3">
    <source>
        <dbReference type="EMBL" id="KAK3257110.1"/>
    </source>
</evidence>
<dbReference type="Gene3D" id="2.120.10.10">
    <property type="match status" value="1"/>
</dbReference>
<evidence type="ECO:0000259" key="2">
    <source>
        <dbReference type="Pfam" id="PF13088"/>
    </source>
</evidence>
<dbReference type="InterPro" id="IPR011040">
    <property type="entry name" value="Sialidase"/>
</dbReference>
<protein>
    <recommendedName>
        <fullName evidence="2">Sialidase domain-containing protein</fullName>
    </recommendedName>
</protein>
<dbReference type="SUPFAM" id="SSF50939">
    <property type="entry name" value="Sialidases"/>
    <property type="match status" value="1"/>
</dbReference>
<feature type="domain" description="Sialidase" evidence="2">
    <location>
        <begin position="127"/>
        <end position="494"/>
    </location>
</feature>
<dbReference type="InterPro" id="IPR036278">
    <property type="entry name" value="Sialidase_sf"/>
</dbReference>
<dbReference type="PANTHER" id="PTHR43752">
    <property type="entry name" value="BNR/ASP-BOX REPEAT FAMILY PROTEIN"/>
    <property type="match status" value="1"/>
</dbReference>
<dbReference type="EMBL" id="LGRX02020999">
    <property type="protein sequence ID" value="KAK3257110.1"/>
    <property type="molecule type" value="Genomic_DNA"/>
</dbReference>
<dbReference type="PANTHER" id="PTHR43752:SF2">
    <property type="entry name" value="BNR_ASP-BOX REPEAT FAMILY PROTEIN"/>
    <property type="match status" value="1"/>
</dbReference>
<evidence type="ECO:0000256" key="1">
    <source>
        <dbReference type="SAM" id="SignalP"/>
    </source>
</evidence>
<dbReference type="CDD" id="cd15482">
    <property type="entry name" value="Sialidase_non-viral"/>
    <property type="match status" value="1"/>
</dbReference>
<gene>
    <name evidence="3" type="ORF">CYMTET_33791</name>
</gene>
<name>A0AAE0FCG9_9CHLO</name>
<keyword evidence="1" id="KW-0732">Signal</keyword>
<comment type="caution">
    <text evidence="3">The sequence shown here is derived from an EMBL/GenBank/DDBJ whole genome shotgun (WGS) entry which is preliminary data.</text>
</comment>
<proteinExistence type="predicted"/>
<reference evidence="3 4" key="1">
    <citation type="journal article" date="2015" name="Genome Biol. Evol.">
        <title>Comparative Genomics of a Bacterivorous Green Alga Reveals Evolutionary Causalities and Consequences of Phago-Mixotrophic Mode of Nutrition.</title>
        <authorList>
            <person name="Burns J.A."/>
            <person name="Paasch A."/>
            <person name="Narechania A."/>
            <person name="Kim E."/>
        </authorList>
    </citation>
    <scope>NUCLEOTIDE SEQUENCE [LARGE SCALE GENOMIC DNA]</scope>
    <source>
        <strain evidence="3 4">PLY_AMNH</strain>
    </source>
</reference>
<organism evidence="3 4">
    <name type="scientific">Cymbomonas tetramitiformis</name>
    <dbReference type="NCBI Taxonomy" id="36881"/>
    <lineage>
        <taxon>Eukaryota</taxon>
        <taxon>Viridiplantae</taxon>
        <taxon>Chlorophyta</taxon>
        <taxon>Pyramimonadophyceae</taxon>
        <taxon>Pyramimonadales</taxon>
        <taxon>Pyramimonadaceae</taxon>
        <taxon>Cymbomonas</taxon>
    </lineage>
</organism>
<dbReference type="Pfam" id="PF13088">
    <property type="entry name" value="BNR_2"/>
    <property type="match status" value="1"/>
</dbReference>
<accession>A0AAE0FCG9</accession>
<evidence type="ECO:0000313" key="4">
    <source>
        <dbReference type="Proteomes" id="UP001190700"/>
    </source>
</evidence>